<dbReference type="CDD" id="cd05272">
    <property type="entry name" value="TDH_SDR_e"/>
    <property type="match status" value="1"/>
</dbReference>
<gene>
    <name evidence="2" type="ORF">H4Q32_010722</name>
</gene>
<dbReference type="InterPro" id="IPR001509">
    <property type="entry name" value="Epimerase_deHydtase"/>
</dbReference>
<dbReference type="Proteomes" id="UP000830375">
    <property type="component" value="Unassembled WGS sequence"/>
</dbReference>
<reference evidence="2 3" key="1">
    <citation type="submission" date="2022-01" db="EMBL/GenBank/DDBJ databases">
        <title>A high-quality chromosome-level genome assembly of rohu carp, Labeo rohita.</title>
        <authorList>
            <person name="Arick M.A. II"/>
            <person name="Hsu C.-Y."/>
            <person name="Magbanua Z."/>
            <person name="Pechanova O."/>
            <person name="Grover C."/>
            <person name="Miller E."/>
            <person name="Thrash A."/>
            <person name="Ezzel L."/>
            <person name="Alam S."/>
            <person name="Benzie J."/>
            <person name="Hamilton M."/>
            <person name="Karsi A."/>
            <person name="Lawrence M.L."/>
            <person name="Peterson D.G."/>
        </authorList>
    </citation>
    <scope>NUCLEOTIDE SEQUENCE [LARGE SCALE GENOMIC DNA]</scope>
    <source>
        <strain evidence="3">BAU-BD-2019</strain>
        <tissue evidence="2">Blood</tissue>
    </source>
</reference>
<dbReference type="Pfam" id="PF01370">
    <property type="entry name" value="Epimerase"/>
    <property type="match status" value="1"/>
</dbReference>
<organism evidence="2 3">
    <name type="scientific">Labeo rohita</name>
    <name type="common">Indian major carp</name>
    <name type="synonym">Cyprinus rohita</name>
    <dbReference type="NCBI Taxonomy" id="84645"/>
    <lineage>
        <taxon>Eukaryota</taxon>
        <taxon>Metazoa</taxon>
        <taxon>Chordata</taxon>
        <taxon>Craniata</taxon>
        <taxon>Vertebrata</taxon>
        <taxon>Euteleostomi</taxon>
        <taxon>Actinopterygii</taxon>
        <taxon>Neopterygii</taxon>
        <taxon>Teleostei</taxon>
        <taxon>Ostariophysi</taxon>
        <taxon>Cypriniformes</taxon>
        <taxon>Cyprinidae</taxon>
        <taxon>Labeoninae</taxon>
        <taxon>Labeonini</taxon>
        <taxon>Labeo</taxon>
    </lineage>
</organism>
<evidence type="ECO:0000313" key="3">
    <source>
        <dbReference type="Proteomes" id="UP000830375"/>
    </source>
</evidence>
<accession>A0ABQ8LTW8</accession>
<evidence type="ECO:0000313" key="2">
    <source>
        <dbReference type="EMBL" id="KAI2654098.1"/>
    </source>
</evidence>
<dbReference type="InterPro" id="IPR036291">
    <property type="entry name" value="NAD(P)-bd_dom_sf"/>
</dbReference>
<sequence length="349" mass="38694">MSCVRAVRGLAPVCGFQPLAVLSRGVSFSPRQVTSDASFHSVSFSESDHPRVLITGGLGQLGVGLAKLLSGVHMLSPFIYSDVLDYKNLCEIVVNNRISWLIHYSILLSVVAEANVSIARDVNITGLHNVLDVATEHGLRLFVPSTIGAFGPTSPRNPTPDLCIQRPQTIYGVSKVHAELMGEYYHHRYGLDFRCLRYPGIISADSQPGGGTTDYAVQIFHDAVKTGRFVCNLRPDTRLPMMFIDDCLRATLEFLEAPAETLSMRTYNISAMSFTPEELVREIKKQLPDLQVTYEIDPVPQAIADSWPMVFDDGNARSDWGWKHNYSLPELVQTMLKFTGSDSRMARAN</sequence>
<dbReference type="PANTHER" id="PTHR42687:SF4">
    <property type="entry name" value="L-THREONINE 3-DEHYDROGENASE, MITOCHONDRIAL"/>
    <property type="match status" value="1"/>
</dbReference>
<name>A0ABQ8LTW8_LABRO</name>
<protein>
    <submittedName>
        <fullName evidence="2">L-threonine 3-dehydrogenase, mitochondrial</fullName>
    </submittedName>
</protein>
<dbReference type="Gene3D" id="3.40.50.720">
    <property type="entry name" value="NAD(P)-binding Rossmann-like Domain"/>
    <property type="match status" value="1"/>
</dbReference>
<keyword evidence="3" id="KW-1185">Reference proteome</keyword>
<dbReference type="PANTHER" id="PTHR42687">
    <property type="entry name" value="L-THREONINE 3-DEHYDROGENASE"/>
    <property type="match status" value="1"/>
</dbReference>
<dbReference type="EMBL" id="JACTAM010000017">
    <property type="protein sequence ID" value="KAI2654098.1"/>
    <property type="molecule type" value="Genomic_DNA"/>
</dbReference>
<dbReference type="InterPro" id="IPR051225">
    <property type="entry name" value="NAD(P)_epim/dehydratase"/>
</dbReference>
<comment type="caution">
    <text evidence="2">The sequence shown here is derived from an EMBL/GenBank/DDBJ whole genome shotgun (WGS) entry which is preliminary data.</text>
</comment>
<dbReference type="SUPFAM" id="SSF51735">
    <property type="entry name" value="NAD(P)-binding Rossmann-fold domains"/>
    <property type="match status" value="1"/>
</dbReference>
<evidence type="ECO:0000259" key="1">
    <source>
        <dbReference type="Pfam" id="PF01370"/>
    </source>
</evidence>
<proteinExistence type="predicted"/>
<feature type="domain" description="NAD-dependent epimerase/dehydratase" evidence="1">
    <location>
        <begin position="52"/>
        <end position="269"/>
    </location>
</feature>